<dbReference type="KEGG" id="pfp:PFL1_03153"/>
<evidence type="ECO:0000313" key="2">
    <source>
        <dbReference type="Proteomes" id="UP000053664"/>
    </source>
</evidence>
<evidence type="ECO:0000313" key="1">
    <source>
        <dbReference type="EMBL" id="EPQ29398.1"/>
    </source>
</evidence>
<dbReference type="EMBL" id="KE361631">
    <property type="protein sequence ID" value="EPQ29398.1"/>
    <property type="molecule type" value="Genomic_DNA"/>
</dbReference>
<name>A0A061H9W3_9BASI</name>
<dbReference type="AlphaFoldDB" id="A0A061H9W3"/>
<dbReference type="Proteomes" id="UP000053664">
    <property type="component" value="Unassembled WGS sequence"/>
</dbReference>
<accession>A0A061H9W3</accession>
<protein>
    <submittedName>
        <fullName evidence="1">Uncharacterized protein</fullName>
    </submittedName>
</protein>
<organism evidence="1 2">
    <name type="scientific">Pseudozyma flocculosa PF-1</name>
    <dbReference type="NCBI Taxonomy" id="1277687"/>
    <lineage>
        <taxon>Eukaryota</taxon>
        <taxon>Fungi</taxon>
        <taxon>Dikarya</taxon>
        <taxon>Basidiomycota</taxon>
        <taxon>Ustilaginomycotina</taxon>
        <taxon>Ustilaginomycetes</taxon>
        <taxon>Ustilaginales</taxon>
        <taxon>Ustilaginaceae</taxon>
        <taxon>Pseudozyma</taxon>
    </lineage>
</organism>
<gene>
    <name evidence="1" type="ORF">PFL1_03153</name>
</gene>
<dbReference type="HOGENOM" id="CLU_1116166_0_0_1"/>
<dbReference type="RefSeq" id="XP_007878860.1">
    <property type="nucleotide sequence ID" value="XM_007880669.1"/>
</dbReference>
<reference evidence="1 2" key="1">
    <citation type="journal article" date="2013" name="Plant Cell">
        <title>The transition from a phytopathogenic smut ancestor to an anamorphic biocontrol agent deciphered by comparative whole-genome analysis.</title>
        <authorList>
            <person name="Lefebvre F."/>
            <person name="Joly D.L."/>
            <person name="Labbe C."/>
            <person name="Teichmann B."/>
            <person name="Linning R."/>
            <person name="Belzile F."/>
            <person name="Bakkeren G."/>
            <person name="Belanger R.R."/>
        </authorList>
    </citation>
    <scope>NUCLEOTIDE SEQUENCE [LARGE SCALE GENOMIC DNA]</scope>
    <source>
        <strain evidence="1 2">PF-1</strain>
    </source>
</reference>
<sequence>MDLPLSLYQHPPLRPSTDGCQTFLSSSSSPSVSSFNRNRTAYASRCLPASCASPSAPRREGAPPCEPCWPIRGRGALYMSLSHFKRDSGPAPRPAYGAGRPSPSPPCLSQTLSSLSLALIHASASNPNLIPRLGPGRASPANAVWIWVSRLRLPGGCVMHLLARVRHEEDLAFPLGSGRPTPLSPFSVSHKSSLSLSLSRRLLTTLRPTTPTVFLAPVSSTSSSTLPVPRLAAFGSPSLYPPSALVLVA</sequence>
<dbReference type="GeneID" id="19317264"/>
<proteinExistence type="predicted"/>